<accession>A0A3G6TM56</accession>
<dbReference type="EMBL" id="CP033932">
    <property type="protein sequence ID" value="AZB27384.1"/>
    <property type="molecule type" value="Genomic_DNA"/>
</dbReference>
<protein>
    <submittedName>
        <fullName evidence="1">Uncharacterized protein</fullName>
    </submittedName>
</protein>
<dbReference type="GeneID" id="99067815"/>
<reference evidence="2" key="1">
    <citation type="submission" date="2018-11" db="EMBL/GenBank/DDBJ databases">
        <title>Proposal to divide the Flavobacteriaceae and reorganize its genera based on Amino Acid Identity values calculated from whole genome sequences.</title>
        <authorList>
            <person name="Nicholson A.C."/>
            <person name="Gulvik C.A."/>
            <person name="Whitney A.M."/>
            <person name="Humrighouse B.W."/>
            <person name="Bell M."/>
            <person name="Holmes B."/>
            <person name="Steigerwalt A.G."/>
            <person name="Villarma A."/>
            <person name="Sheth M."/>
            <person name="Batra D."/>
            <person name="Pryor J."/>
            <person name="Bernardet J.-F."/>
            <person name="Hugo C."/>
            <person name="Kampfer P."/>
            <person name="Newman J."/>
            <person name="McQuiston J.R."/>
        </authorList>
    </citation>
    <scope>NUCLEOTIDE SEQUENCE [LARGE SCALE GENOMIC DNA]</scope>
    <source>
        <strain evidence="2">G0229</strain>
    </source>
</reference>
<dbReference type="AlphaFoldDB" id="A0A3G6TM56"/>
<name>A0A3G6TM56_9FLAO</name>
<dbReference type="RefSeq" id="WP_123872487.1">
    <property type="nucleotide sequence ID" value="NZ_CP033932.1"/>
</dbReference>
<sequence length="343" mass="40792">MKINIKKKSVILWSIAIIAVIILPDSEMYYQRYRLRTEKLPEQYKSYTTLDSLTDNEYEVIKLSTGIHEPVIQENDSTIVIITKRDHDSEKKGSDNIYTWYKINLRGQIIDSLQYRYNTENGVHNYQTFNDYIVDVDQNTYSNWLKDGDTTHYPYKNIDDTKIFSVAETEAITADRDYMYDDIIHSGSQENEYRYKLTVFKDNVWNYFYAEKDWHGYPDNTPNKKAIDFSNSGYEVNKSSGLIQRDHVRKKEWNAHTFWSLKNFSWGTGNGSGNRGWTGTSYFSIKMPKKTLHYKQDVFIEYPDNYVRDPFSFFVYQPKKGDYMLLVDEERQLYYLIRPKVSE</sequence>
<organism evidence="1 2">
    <name type="scientific">Chryseobacterium bernardetii</name>
    <dbReference type="NCBI Taxonomy" id="1241978"/>
    <lineage>
        <taxon>Bacteria</taxon>
        <taxon>Pseudomonadati</taxon>
        <taxon>Bacteroidota</taxon>
        <taxon>Flavobacteriia</taxon>
        <taxon>Flavobacteriales</taxon>
        <taxon>Weeksellaceae</taxon>
        <taxon>Chryseobacterium group</taxon>
        <taxon>Chryseobacterium</taxon>
    </lineage>
</organism>
<gene>
    <name evidence="1" type="ORF">EG339_23730</name>
</gene>
<keyword evidence="2" id="KW-1185">Reference proteome</keyword>
<dbReference type="KEGG" id="cben:EG339_23730"/>
<evidence type="ECO:0000313" key="2">
    <source>
        <dbReference type="Proteomes" id="UP000271193"/>
    </source>
</evidence>
<dbReference type="Proteomes" id="UP000271193">
    <property type="component" value="Chromosome"/>
</dbReference>
<evidence type="ECO:0000313" key="1">
    <source>
        <dbReference type="EMBL" id="AZB27384.1"/>
    </source>
</evidence>
<proteinExistence type="predicted"/>